<organism evidence="2 3">
    <name type="scientific">Strongylus vulgaris</name>
    <name type="common">Blood worm</name>
    <dbReference type="NCBI Taxonomy" id="40348"/>
    <lineage>
        <taxon>Eukaryota</taxon>
        <taxon>Metazoa</taxon>
        <taxon>Ecdysozoa</taxon>
        <taxon>Nematoda</taxon>
        <taxon>Chromadorea</taxon>
        <taxon>Rhabditida</taxon>
        <taxon>Rhabditina</taxon>
        <taxon>Rhabditomorpha</taxon>
        <taxon>Strongyloidea</taxon>
        <taxon>Strongylidae</taxon>
        <taxon>Strongylus</taxon>
    </lineage>
</organism>
<accession>A0A3P7LAU0</accession>
<keyword evidence="1" id="KW-0732">Signal</keyword>
<dbReference type="OrthoDB" id="1924875at2759"/>
<protein>
    <submittedName>
        <fullName evidence="2">Uncharacterized protein</fullName>
    </submittedName>
</protein>
<feature type="chain" id="PRO_5018273548" evidence="1">
    <location>
        <begin position="20"/>
        <end position="52"/>
    </location>
</feature>
<evidence type="ECO:0000256" key="1">
    <source>
        <dbReference type="SAM" id="SignalP"/>
    </source>
</evidence>
<feature type="signal peptide" evidence="1">
    <location>
        <begin position="1"/>
        <end position="19"/>
    </location>
</feature>
<evidence type="ECO:0000313" key="3">
    <source>
        <dbReference type="Proteomes" id="UP000270094"/>
    </source>
</evidence>
<dbReference type="AlphaFoldDB" id="A0A3P7LAU0"/>
<proteinExistence type="predicted"/>
<reference evidence="2 3" key="1">
    <citation type="submission" date="2018-11" db="EMBL/GenBank/DDBJ databases">
        <authorList>
            <consortium name="Pathogen Informatics"/>
        </authorList>
    </citation>
    <scope>NUCLEOTIDE SEQUENCE [LARGE SCALE GENOMIC DNA]</scope>
</reference>
<dbReference type="EMBL" id="UYYB01106591">
    <property type="protein sequence ID" value="VDM79855.1"/>
    <property type="molecule type" value="Genomic_DNA"/>
</dbReference>
<name>A0A3P7LAU0_STRVU</name>
<sequence length="52" mass="5692">MPRLLLFIFGASIITGARACSAGGSDDYEWIEDPVLTMEISPPVGWTYFPAK</sequence>
<feature type="non-terminal residue" evidence="2">
    <location>
        <position position="52"/>
    </location>
</feature>
<dbReference type="Proteomes" id="UP000270094">
    <property type="component" value="Unassembled WGS sequence"/>
</dbReference>
<gene>
    <name evidence="2" type="ORF">SVUK_LOCUS14853</name>
</gene>
<keyword evidence="3" id="KW-1185">Reference proteome</keyword>
<evidence type="ECO:0000313" key="2">
    <source>
        <dbReference type="EMBL" id="VDM79855.1"/>
    </source>
</evidence>